<name>A0A4U6QL93_9ACTN</name>
<gene>
    <name evidence="1" type="ORF">FDO65_06655</name>
</gene>
<proteinExistence type="predicted"/>
<dbReference type="Proteomes" id="UP000306985">
    <property type="component" value="Unassembled WGS sequence"/>
</dbReference>
<evidence type="ECO:0000313" key="1">
    <source>
        <dbReference type="EMBL" id="TKV61284.1"/>
    </source>
</evidence>
<organism evidence="1 2">
    <name type="scientific">Nakamurella flava</name>
    <dbReference type="NCBI Taxonomy" id="2576308"/>
    <lineage>
        <taxon>Bacteria</taxon>
        <taxon>Bacillati</taxon>
        <taxon>Actinomycetota</taxon>
        <taxon>Actinomycetes</taxon>
        <taxon>Nakamurellales</taxon>
        <taxon>Nakamurellaceae</taxon>
        <taxon>Nakamurella</taxon>
    </lineage>
</organism>
<dbReference type="OrthoDB" id="5196933at2"/>
<comment type="caution">
    <text evidence="1">The sequence shown here is derived from an EMBL/GenBank/DDBJ whole genome shotgun (WGS) entry which is preliminary data.</text>
</comment>
<dbReference type="EMBL" id="SZZH01000001">
    <property type="protein sequence ID" value="TKV61284.1"/>
    <property type="molecule type" value="Genomic_DNA"/>
</dbReference>
<keyword evidence="2" id="KW-1185">Reference proteome</keyword>
<dbReference type="AlphaFoldDB" id="A0A4U6QL93"/>
<dbReference type="RefSeq" id="WP_137448588.1">
    <property type="nucleotide sequence ID" value="NZ_SZZH01000001.1"/>
</dbReference>
<evidence type="ECO:0000313" key="2">
    <source>
        <dbReference type="Proteomes" id="UP000306985"/>
    </source>
</evidence>
<reference evidence="1 2" key="1">
    <citation type="submission" date="2019-05" db="EMBL/GenBank/DDBJ databases">
        <title>Nakamurella sp. N5BH11, whole genome shotgun sequence.</title>
        <authorList>
            <person name="Tuo L."/>
        </authorList>
    </citation>
    <scope>NUCLEOTIDE SEQUENCE [LARGE SCALE GENOMIC DNA]</scope>
    <source>
        <strain evidence="1 2">N5BH11</strain>
    </source>
</reference>
<dbReference type="InterPro" id="IPR022062">
    <property type="entry name" value="DUF3618"/>
</dbReference>
<accession>A0A4U6QL93</accession>
<dbReference type="Pfam" id="PF12277">
    <property type="entry name" value="DUF3618"/>
    <property type="match status" value="1"/>
</dbReference>
<sequence>MARDAETIQAEIERARDSLASAVDELTNRANPARVVEQGKQSLTATFAEPKVKYSLVAVGVLIGLLTIRRLFR</sequence>
<protein>
    <submittedName>
        <fullName evidence="1">DUF3618 domain-containing protein</fullName>
    </submittedName>
</protein>